<gene>
    <name evidence="2" type="ordered locus">LMRG_00714</name>
</gene>
<keyword evidence="1" id="KW-0732">Signal</keyword>
<dbReference type="Proteomes" id="UP000001288">
    <property type="component" value="Chromosome"/>
</dbReference>
<accession>A0A0H3GGA0</accession>
<organism evidence="2 3">
    <name type="scientific">Listeria monocytogenes serotype 1/2a (strain 10403S)</name>
    <dbReference type="NCBI Taxonomy" id="393133"/>
    <lineage>
        <taxon>Bacteria</taxon>
        <taxon>Bacillati</taxon>
        <taxon>Bacillota</taxon>
        <taxon>Bacilli</taxon>
        <taxon>Bacillales</taxon>
        <taxon>Listeriaceae</taxon>
        <taxon>Listeria</taxon>
    </lineage>
</organism>
<feature type="chain" id="PRO_5002610017" description="Lipoprotein" evidence="1">
    <location>
        <begin position="25"/>
        <end position="221"/>
    </location>
</feature>
<dbReference type="EMBL" id="CP002002">
    <property type="protein sequence ID" value="AEO06250.1"/>
    <property type="molecule type" value="Genomic_DNA"/>
</dbReference>
<sequence>MKNRITMIAGIVCLSILTACSSSESVKGTTSEEQTTSQSGAEMIKANNGVVSYHGKYLKLAENMDNLEKDAPIIIKATKKSEKTTVTKETKENVFPTDFYTMSDVQINSIEKDTTGKLSENMTIKVLEYSVENVLVEGEEYDLTIDGYKNMEKGEEYTLFLEKNPDGDNYILSNAVISKFPVEELSEEELFLDGGQATEETDSIEEIYQEVYQEVLEEYSE</sequence>
<evidence type="ECO:0008006" key="4">
    <source>
        <dbReference type="Google" id="ProtNLM"/>
    </source>
</evidence>
<dbReference type="HOGENOM" id="CLU_1293096_0_0_9"/>
<evidence type="ECO:0000256" key="1">
    <source>
        <dbReference type="SAM" id="SignalP"/>
    </source>
</evidence>
<evidence type="ECO:0000313" key="3">
    <source>
        <dbReference type="Proteomes" id="UP000001288"/>
    </source>
</evidence>
<feature type="signal peptide" evidence="1">
    <location>
        <begin position="1"/>
        <end position="24"/>
    </location>
</feature>
<proteinExistence type="predicted"/>
<dbReference type="AlphaFoldDB" id="A0A0H3GGA0"/>
<protein>
    <recommendedName>
        <fullName evidence="4">Lipoprotein</fullName>
    </recommendedName>
</protein>
<reference evidence="3" key="1">
    <citation type="submission" date="2010-04" db="EMBL/GenBank/DDBJ databases">
        <title>The genome sequence of Listeria monocytogenes strain 10403S.</title>
        <authorList>
            <consortium name="The Broad Institute Genome Sequencing Platform"/>
            <consortium name="The Broad Institute Genome Sequencing Center for Infectious Disease."/>
            <person name="Borowsky M."/>
            <person name="Borodovsky M."/>
            <person name="Young S.K."/>
            <person name="Zeng Q."/>
            <person name="Koehrsen M."/>
            <person name="Fitzgerald M."/>
            <person name="Wiedmann M."/>
            <person name="Swaminathan B."/>
            <person name="Lauer P."/>
            <person name="Portnoy D."/>
            <person name="Cossart P."/>
            <person name="Buchrieser C."/>
            <person name="Higgins D."/>
            <person name="Abouelleil A."/>
            <person name="Alvarado L."/>
            <person name="Arachchi H.M."/>
            <person name="Berlin A."/>
            <person name="Borenstein D."/>
            <person name="Brown A."/>
            <person name="Chapman S.B."/>
            <person name="Chen Z."/>
            <person name="Dunbar C.D."/>
            <person name="Engels R."/>
            <person name="Freedman E."/>
            <person name="Gearin G."/>
            <person name="Gellesch M."/>
            <person name="Goldberg J."/>
            <person name="Griggs A."/>
            <person name="Gujja S."/>
            <person name="Heilman E."/>
            <person name="Heiman D."/>
            <person name="Howarth C."/>
            <person name="Jen D."/>
            <person name="Larson L."/>
            <person name="Lui A."/>
            <person name="MacDonald J."/>
            <person name="Mehta T."/>
            <person name="Montmayeur A."/>
            <person name="Neiman D."/>
            <person name="Park D."/>
            <person name="Pearson M."/>
            <person name="Priest M."/>
            <person name="Richards J."/>
            <person name="Roberts A."/>
            <person name="Saif S."/>
            <person name="Shea T."/>
            <person name="Shenoy N."/>
            <person name="Sisk P."/>
            <person name="Stolte C."/>
            <person name="Sykes S."/>
            <person name="Walk T."/>
            <person name="White J."/>
            <person name="Yandava C."/>
            <person name="Haas B."/>
            <person name="Nusbaum C."/>
            <person name="Birren B."/>
        </authorList>
    </citation>
    <scope>NUCLEOTIDE SEQUENCE [LARGE SCALE GENOMIC DNA]</scope>
    <source>
        <strain evidence="3">10403S</strain>
    </source>
</reference>
<dbReference type="RefSeq" id="WP_003732795.1">
    <property type="nucleotide sequence ID" value="NC_017544.1"/>
</dbReference>
<dbReference type="KEGG" id="lmt:LMRG_00714"/>
<dbReference type="PROSITE" id="PS51257">
    <property type="entry name" value="PROKAR_LIPOPROTEIN"/>
    <property type="match status" value="1"/>
</dbReference>
<name>A0A0H3GGA0_LISM4</name>
<evidence type="ECO:0000313" key="2">
    <source>
        <dbReference type="EMBL" id="AEO06250.1"/>
    </source>
</evidence>